<reference evidence="1" key="1">
    <citation type="submission" date="2023-07" db="EMBL/GenBank/DDBJ databases">
        <title>Black Yeasts Isolated from many extreme environments.</title>
        <authorList>
            <person name="Coleine C."/>
            <person name="Stajich J.E."/>
            <person name="Selbmann L."/>
        </authorList>
    </citation>
    <scope>NUCLEOTIDE SEQUENCE</scope>
    <source>
        <strain evidence="1">CCFEE 5714</strain>
    </source>
</reference>
<protein>
    <submittedName>
        <fullName evidence="1">Uncharacterized protein</fullName>
    </submittedName>
</protein>
<sequence>MGVDISRPSREYTELYLPADTFRQCSPERCWCQGGHRNTRYMYIERGGDGRERYHDPLDYMDRIATGGGWPGSWKHPRDWTTKDYDRLGTIMQELYHRQRGKQMGGIMSPWMMADELGGGGRCGSGMASPTYGRRGHAMPMPMPVHDGPTWEDLERVYGARLKDLQDKVYGSEENAREERWRAKQFNLWKEFMGAYGGGAGAGAGGMGMGAMGAMNGLQGMQMPPMNPNMGMGMGQGMGQGMGPGMMPQQFGGGMTMPPGMGGGFGGMPPMNNAMPNMPGGGFGQMNGFGGDEMFGGGPGGGAFGGRRGGGGFGRNRRFGGGRGIGWDDQYDEGFGAGGGFGGGGGRGFGGRRRGRFGDEDDIFGGLGDGPRSPRGPARGPQRGPLRPDGRPGGGGGGGVGGAFFEDDMDIEPAKDFRRRFPSPIASPRRALRDDILAPPVERQPIITRANDPVVTEPESRRSPLPDPREARMTNGFGAQPPQPPPGGFRADDYGPPYNMGMGMGGGLQMPAGPQYGVPGPSNLRPGMGGMGRHVSFEPGARSEGGDLARPRSEEERRGEAEAGGMTGVRDISRS</sequence>
<organism evidence="1 2">
    <name type="scientific">Vermiconidia calcicola</name>
    <dbReference type="NCBI Taxonomy" id="1690605"/>
    <lineage>
        <taxon>Eukaryota</taxon>
        <taxon>Fungi</taxon>
        <taxon>Dikarya</taxon>
        <taxon>Ascomycota</taxon>
        <taxon>Pezizomycotina</taxon>
        <taxon>Dothideomycetes</taxon>
        <taxon>Dothideomycetidae</taxon>
        <taxon>Mycosphaerellales</taxon>
        <taxon>Extremaceae</taxon>
        <taxon>Vermiconidia</taxon>
    </lineage>
</organism>
<name>A0ACC3NLD7_9PEZI</name>
<comment type="caution">
    <text evidence="1">The sequence shown here is derived from an EMBL/GenBank/DDBJ whole genome shotgun (WGS) entry which is preliminary data.</text>
</comment>
<keyword evidence="2" id="KW-1185">Reference proteome</keyword>
<evidence type="ECO:0000313" key="1">
    <source>
        <dbReference type="EMBL" id="KAK3718186.1"/>
    </source>
</evidence>
<gene>
    <name evidence="1" type="ORF">LTR37_005301</name>
</gene>
<dbReference type="Proteomes" id="UP001281147">
    <property type="component" value="Unassembled WGS sequence"/>
</dbReference>
<dbReference type="EMBL" id="JAUTXU010000033">
    <property type="protein sequence ID" value="KAK3718186.1"/>
    <property type="molecule type" value="Genomic_DNA"/>
</dbReference>
<accession>A0ACC3NLD7</accession>
<proteinExistence type="predicted"/>
<evidence type="ECO:0000313" key="2">
    <source>
        <dbReference type="Proteomes" id="UP001281147"/>
    </source>
</evidence>